<dbReference type="Proteomes" id="UP001269819">
    <property type="component" value="Unassembled WGS sequence"/>
</dbReference>
<dbReference type="Pfam" id="PF20090">
    <property type="entry name" value="DUF6482"/>
    <property type="match status" value="1"/>
</dbReference>
<proteinExistence type="predicted"/>
<name>A0ABU3W361_9GAMM</name>
<evidence type="ECO:0000313" key="2">
    <source>
        <dbReference type="Proteomes" id="UP001269819"/>
    </source>
</evidence>
<dbReference type="EMBL" id="JAWIIJ010000016">
    <property type="protein sequence ID" value="MDV2080597.1"/>
    <property type="molecule type" value="Genomic_DNA"/>
</dbReference>
<organism evidence="1 2">
    <name type="scientific">Marinobacter xestospongiae</name>
    <dbReference type="NCBI Taxonomy" id="994319"/>
    <lineage>
        <taxon>Bacteria</taxon>
        <taxon>Pseudomonadati</taxon>
        <taxon>Pseudomonadota</taxon>
        <taxon>Gammaproteobacteria</taxon>
        <taxon>Pseudomonadales</taxon>
        <taxon>Marinobacteraceae</taxon>
        <taxon>Marinobacter</taxon>
    </lineage>
</organism>
<comment type="caution">
    <text evidence="1">The sequence shown here is derived from an EMBL/GenBank/DDBJ whole genome shotgun (WGS) entry which is preliminary data.</text>
</comment>
<dbReference type="InterPro" id="IPR045508">
    <property type="entry name" value="DUF6482"/>
</dbReference>
<dbReference type="RefSeq" id="WP_248166584.1">
    <property type="nucleotide sequence ID" value="NZ_BAABBC010000037.1"/>
</dbReference>
<protein>
    <submittedName>
        <fullName evidence="1">DUF6482 family protein</fullName>
    </submittedName>
</protein>
<reference evidence="1 2" key="1">
    <citation type="submission" date="2023-10" db="EMBL/GenBank/DDBJ databases">
        <title>Characteristics and mechanism of a salt-tolerant marine origin heterotrophic nitrifying- aerobic denitrifying bacteria Marinobacter xestospongiae HN1.</title>
        <authorList>
            <person name="Qi R."/>
        </authorList>
    </citation>
    <scope>NUCLEOTIDE SEQUENCE [LARGE SCALE GENOMIC DNA]</scope>
    <source>
        <strain evidence="1 2">HN1</strain>
    </source>
</reference>
<evidence type="ECO:0000313" key="1">
    <source>
        <dbReference type="EMBL" id="MDV2080597.1"/>
    </source>
</evidence>
<accession>A0ABU3W361</accession>
<sequence>MRITLEELRQAANVTIERVDILSLEGQRYMATLYMGGRGQVLSDDHGQTLLFRSSWEIKDTLAVFEPQRLVIIHPSAYNEMIGMDPAPVPPLSIDLQRRKS</sequence>
<gene>
    <name evidence="1" type="ORF">RYS15_18080</name>
</gene>
<keyword evidence="2" id="KW-1185">Reference proteome</keyword>